<dbReference type="EC" id="2.1.1.72" evidence="2"/>
<dbReference type="InterPro" id="IPR002295">
    <property type="entry name" value="N4/N6-MTase_EcoPI_Mod-like"/>
</dbReference>
<keyword evidence="5" id="KW-0949">S-adenosyl-L-methionine</keyword>
<evidence type="ECO:0000256" key="4">
    <source>
        <dbReference type="ARBA" id="ARBA00022679"/>
    </source>
</evidence>
<accession>A0A6N6VH01</accession>
<evidence type="ECO:0000256" key="7">
    <source>
        <dbReference type="SAM" id="MobiDB-lite"/>
    </source>
</evidence>
<dbReference type="InterPro" id="IPR002941">
    <property type="entry name" value="DNA_methylase_N4/N6"/>
</dbReference>
<proteinExistence type="inferred from homology"/>
<dbReference type="SUPFAM" id="SSF53335">
    <property type="entry name" value="S-adenosyl-L-methionine-dependent methyltransferases"/>
    <property type="match status" value="1"/>
</dbReference>
<keyword evidence="10" id="KW-1185">Reference proteome</keyword>
<keyword evidence="4 9" id="KW-0808">Transferase</keyword>
<dbReference type="RefSeq" id="WP_152216367.1">
    <property type="nucleotide sequence ID" value="NZ_WESC01000008.1"/>
</dbReference>
<evidence type="ECO:0000313" key="9">
    <source>
        <dbReference type="EMBL" id="KAB7739988.1"/>
    </source>
</evidence>
<dbReference type="Gene3D" id="3.40.50.150">
    <property type="entry name" value="Vaccinia Virus protein VP39"/>
    <property type="match status" value="1"/>
</dbReference>
<dbReference type="AlphaFoldDB" id="A0A6N6VH01"/>
<comment type="caution">
    <text evidence="9">The sequence shown here is derived from an EMBL/GenBank/DDBJ whole genome shotgun (WGS) entry which is preliminary data.</text>
</comment>
<dbReference type="InterPro" id="IPR029063">
    <property type="entry name" value="SAM-dependent_MTases_sf"/>
</dbReference>
<feature type="region of interest" description="Disordered" evidence="7">
    <location>
        <begin position="195"/>
        <end position="222"/>
    </location>
</feature>
<dbReference type="Pfam" id="PF01555">
    <property type="entry name" value="N6_N4_Mtase"/>
    <property type="match status" value="1"/>
</dbReference>
<gene>
    <name evidence="9" type="ORF">F2P47_10845</name>
</gene>
<reference evidence="9 10" key="1">
    <citation type="submission" date="2019-09" db="EMBL/GenBank/DDBJ databases">
        <title>Parvibaculum sedimenti sp. nov., isolated from sediment.</title>
        <authorList>
            <person name="Wang Y."/>
        </authorList>
    </citation>
    <scope>NUCLEOTIDE SEQUENCE [LARGE SCALE GENOMIC DNA]</scope>
    <source>
        <strain evidence="9 10">HXT-9</strain>
    </source>
</reference>
<protein>
    <recommendedName>
        <fullName evidence="2">site-specific DNA-methyltransferase (adenine-specific)</fullName>
        <ecNumber evidence="2">2.1.1.72</ecNumber>
    </recommendedName>
</protein>
<comment type="similarity">
    <text evidence="1">Belongs to the N(4)/N(6)-methyltransferase family.</text>
</comment>
<evidence type="ECO:0000256" key="5">
    <source>
        <dbReference type="ARBA" id="ARBA00022691"/>
    </source>
</evidence>
<dbReference type="PROSITE" id="PS00092">
    <property type="entry name" value="N6_MTASE"/>
    <property type="match status" value="1"/>
</dbReference>
<evidence type="ECO:0000256" key="2">
    <source>
        <dbReference type="ARBA" id="ARBA00011900"/>
    </source>
</evidence>
<dbReference type="GO" id="GO:0032259">
    <property type="term" value="P:methylation"/>
    <property type="evidence" value="ECO:0007669"/>
    <property type="project" value="UniProtKB-KW"/>
</dbReference>
<feature type="domain" description="DNA methylase N-4/N-6" evidence="8">
    <location>
        <begin position="62"/>
        <end position="381"/>
    </location>
</feature>
<evidence type="ECO:0000256" key="1">
    <source>
        <dbReference type="ARBA" id="ARBA00006594"/>
    </source>
</evidence>
<name>A0A6N6VH01_9HYPH</name>
<sequence>MPELIFKGKEFVYNHHLSVPFRPLVPHAKKSIGGTHLDGNLIIHGDNLHALKALLPMYAGKVDCVFIDPPYNTGNEGWAYNDNVNSPIMKEWLKANPIGLDDGLRHDKWLAMMYPRVKLLHELMSEQGSLWMTLDDNESHRARLMLDEIFGESGFVANIAWVKRYTRSNNAKMFYSLKDTLLVYRKTIALDTVKEPRTEKSDSNYTNPDNDPRGPWMTSSYVNPATREQRKRLVYPIKNPFTGKMVEHPTHAWKYKLDENRRHIEENRLWWGEKGDAEYPRLKLFLDEAEQLVPIDVWSYEDVGSSDDGGDELKRIFGKAVFENPKPTRLISKVLSLVPNRDALVLDSFAGSGTTAHAVLAANKSDDGNRKFILVEGEEYADKITAERVRRVIKGYEFSGTQREELLRENITFSKLKNPNDLLDRIAGIENLDAHRFDNISKTVKNGELLVVGEKAVKERAEGLGGSFTYCSLGDAVELDKILTGKTLPSFETLAALLFHTATNEAFDPKAMVVEGNEGYLGESSAYHIWLIYRPDIEFLKSRDAALTLTKAEAIAASRPDKQNLVFAPAKFVSQKLLNDRSLNVEHAPLPFSLYRLERS</sequence>
<evidence type="ECO:0000259" key="8">
    <source>
        <dbReference type="Pfam" id="PF01555"/>
    </source>
</evidence>
<dbReference type="GO" id="GO:0009007">
    <property type="term" value="F:site-specific DNA-methyltransferase (adenine-specific) activity"/>
    <property type="evidence" value="ECO:0007669"/>
    <property type="project" value="UniProtKB-EC"/>
</dbReference>
<keyword evidence="3 9" id="KW-0489">Methyltransferase</keyword>
<dbReference type="InterPro" id="IPR002052">
    <property type="entry name" value="DNA_methylase_N6_adenine_CS"/>
</dbReference>
<evidence type="ECO:0000256" key="6">
    <source>
        <dbReference type="ARBA" id="ARBA00047942"/>
    </source>
</evidence>
<dbReference type="GO" id="GO:0003677">
    <property type="term" value="F:DNA binding"/>
    <property type="evidence" value="ECO:0007669"/>
    <property type="project" value="InterPro"/>
</dbReference>
<dbReference type="Proteomes" id="UP000468901">
    <property type="component" value="Unassembled WGS sequence"/>
</dbReference>
<dbReference type="GO" id="GO:0008170">
    <property type="term" value="F:N-methyltransferase activity"/>
    <property type="evidence" value="ECO:0007669"/>
    <property type="project" value="InterPro"/>
</dbReference>
<organism evidence="9 10">
    <name type="scientific">Parvibaculum sedimenti</name>
    <dbReference type="NCBI Taxonomy" id="2608632"/>
    <lineage>
        <taxon>Bacteria</taxon>
        <taxon>Pseudomonadati</taxon>
        <taxon>Pseudomonadota</taxon>
        <taxon>Alphaproteobacteria</taxon>
        <taxon>Hyphomicrobiales</taxon>
        <taxon>Parvibaculaceae</taxon>
        <taxon>Parvibaculum</taxon>
    </lineage>
</organism>
<evidence type="ECO:0000313" key="10">
    <source>
        <dbReference type="Proteomes" id="UP000468901"/>
    </source>
</evidence>
<comment type="catalytic activity">
    <reaction evidence="6">
        <text>a 2'-deoxyadenosine in DNA + S-adenosyl-L-methionine = an N(6)-methyl-2'-deoxyadenosine in DNA + S-adenosyl-L-homocysteine + H(+)</text>
        <dbReference type="Rhea" id="RHEA:15197"/>
        <dbReference type="Rhea" id="RHEA-COMP:12418"/>
        <dbReference type="Rhea" id="RHEA-COMP:12419"/>
        <dbReference type="ChEBI" id="CHEBI:15378"/>
        <dbReference type="ChEBI" id="CHEBI:57856"/>
        <dbReference type="ChEBI" id="CHEBI:59789"/>
        <dbReference type="ChEBI" id="CHEBI:90615"/>
        <dbReference type="ChEBI" id="CHEBI:90616"/>
        <dbReference type="EC" id="2.1.1.72"/>
    </reaction>
</comment>
<dbReference type="PRINTS" id="PR00506">
    <property type="entry name" value="D21N6MTFRASE"/>
</dbReference>
<evidence type="ECO:0000256" key="3">
    <source>
        <dbReference type="ARBA" id="ARBA00022603"/>
    </source>
</evidence>
<dbReference type="EMBL" id="WESC01000008">
    <property type="protein sequence ID" value="KAB7739988.1"/>
    <property type="molecule type" value="Genomic_DNA"/>
</dbReference>